<dbReference type="PANTHER" id="PTHR47017:SF1">
    <property type="entry name" value="ACYL-COA"/>
    <property type="match status" value="1"/>
</dbReference>
<dbReference type="SUPFAM" id="SSF55729">
    <property type="entry name" value="Acyl-CoA N-acyltransferases (Nat)"/>
    <property type="match status" value="1"/>
</dbReference>
<dbReference type="PANTHER" id="PTHR47017">
    <property type="entry name" value="ACYL-COA"/>
    <property type="match status" value="1"/>
</dbReference>
<sequence>MPMYRLTTHSAIADIPADQWNRLAGDDSPFLRHEFLDAMERHGCVGESLGWLPRHLALQDADGHLVAAAPCYLKFNSYGEFVFDWSWADAYRRKGLRYYPKLVIASPYTPATGPRLLTGDSPARKEHARALIQGAIRVAEEAGVSSMHWLFTAEDEQALLEGQGLLGRVGCQFHWHNRGYNSFEDYLGTFTAEKRKKVKRERRRVVESGVRIRRIPGNAVTEAEWATFHRLYCDAFDKRGGIPTFSLPFFQAIGETMGESLLLVLAEYGNDIVAAAFNLVGTRSLYGRHWGCFKDFHSLHFEACYYQGLDYCIENGLTRFEPGAQGEHKVSRGFLPTPTWSAHWIADPAFRDAIARFVTLEAEGMDDYIAEMQAHSPYRRDSSAAADPASAGRDST</sequence>
<reference evidence="2" key="1">
    <citation type="submission" date="2016-10" db="EMBL/GenBank/DDBJ databases">
        <authorList>
            <person name="Varghese N."/>
            <person name="Submissions S."/>
        </authorList>
    </citation>
    <scope>NUCLEOTIDE SEQUENCE [LARGE SCALE GENOMIC DNA]</scope>
    <source>
        <strain evidence="2">DSM 217</strain>
    </source>
</reference>
<evidence type="ECO:0000313" key="2">
    <source>
        <dbReference type="Proteomes" id="UP000198816"/>
    </source>
</evidence>
<dbReference type="InterPro" id="IPR016181">
    <property type="entry name" value="Acyl_CoA_acyltransferase"/>
</dbReference>
<name>A0A1H2W5A3_THIRO</name>
<dbReference type="Proteomes" id="UP000198816">
    <property type="component" value="Unassembled WGS sequence"/>
</dbReference>
<organism evidence="1 2">
    <name type="scientific">Thiocapsa roseopersicina</name>
    <dbReference type="NCBI Taxonomy" id="1058"/>
    <lineage>
        <taxon>Bacteria</taxon>
        <taxon>Pseudomonadati</taxon>
        <taxon>Pseudomonadota</taxon>
        <taxon>Gammaproteobacteria</taxon>
        <taxon>Chromatiales</taxon>
        <taxon>Chromatiaceae</taxon>
        <taxon>Thiocapsa</taxon>
    </lineage>
</organism>
<dbReference type="STRING" id="1058.SAMN05421783_10851"/>
<dbReference type="AlphaFoldDB" id="A0A1H2W5A3"/>
<dbReference type="OrthoDB" id="9776898at2"/>
<accession>A0A1H2W5A3</accession>
<dbReference type="Pfam" id="PF04339">
    <property type="entry name" value="FemAB_like"/>
    <property type="match status" value="1"/>
</dbReference>
<dbReference type="EMBL" id="FNNZ01000008">
    <property type="protein sequence ID" value="SDW75833.1"/>
    <property type="molecule type" value="Genomic_DNA"/>
</dbReference>
<protein>
    <submittedName>
        <fullName evidence="1">Uncharacterized protein</fullName>
    </submittedName>
</protein>
<gene>
    <name evidence="1" type="ORF">SAMN05421783_10851</name>
</gene>
<dbReference type="Gene3D" id="3.40.630.30">
    <property type="match status" value="1"/>
</dbReference>
<dbReference type="InterPro" id="IPR007434">
    <property type="entry name" value="FemAB-like"/>
</dbReference>
<keyword evidence="2" id="KW-1185">Reference proteome</keyword>
<evidence type="ECO:0000313" key="1">
    <source>
        <dbReference type="EMBL" id="SDW75833.1"/>
    </source>
</evidence>
<proteinExistence type="predicted"/>